<evidence type="ECO:0000313" key="3">
    <source>
        <dbReference type="Proteomes" id="UP000501747"/>
    </source>
</evidence>
<evidence type="ECO:0000256" key="1">
    <source>
        <dbReference type="SAM" id="Phobius"/>
    </source>
</evidence>
<dbReference type="AlphaFoldDB" id="A0A6G8AW44"/>
<dbReference type="EMBL" id="CP049887">
    <property type="protein sequence ID" value="QIL49288.1"/>
    <property type="molecule type" value="Genomic_DNA"/>
</dbReference>
<reference evidence="2 3" key="1">
    <citation type="submission" date="2020-03" db="EMBL/GenBank/DDBJ databases">
        <title>Vagococcus sp. nov., isolated from beetles.</title>
        <authorList>
            <person name="Hyun D.-W."/>
            <person name="Bae J.-W."/>
        </authorList>
    </citation>
    <scope>NUCLEOTIDE SEQUENCE [LARGE SCALE GENOMIC DNA]</scope>
    <source>
        <strain evidence="2 3">HDW17B</strain>
    </source>
</reference>
<gene>
    <name evidence="2" type="ORF">G7082_12700</name>
</gene>
<keyword evidence="1" id="KW-1133">Transmembrane helix</keyword>
<organism evidence="2 3">
    <name type="scientific">Vagococcus hydrophili</name>
    <dbReference type="NCBI Taxonomy" id="2714947"/>
    <lineage>
        <taxon>Bacteria</taxon>
        <taxon>Bacillati</taxon>
        <taxon>Bacillota</taxon>
        <taxon>Bacilli</taxon>
        <taxon>Lactobacillales</taxon>
        <taxon>Enterococcaceae</taxon>
        <taxon>Vagococcus</taxon>
    </lineage>
</organism>
<proteinExistence type="predicted"/>
<dbReference type="RefSeq" id="WP_166035451.1">
    <property type="nucleotide sequence ID" value="NZ_CP049887.1"/>
</dbReference>
<dbReference type="Proteomes" id="UP000501747">
    <property type="component" value="Chromosome"/>
</dbReference>
<keyword evidence="1" id="KW-0812">Transmembrane</keyword>
<feature type="transmembrane region" description="Helical" evidence="1">
    <location>
        <begin position="12"/>
        <end position="31"/>
    </location>
</feature>
<protein>
    <submittedName>
        <fullName evidence="2">Uncharacterized protein</fullName>
    </submittedName>
</protein>
<evidence type="ECO:0000313" key="2">
    <source>
        <dbReference type="EMBL" id="QIL49288.1"/>
    </source>
</evidence>
<keyword evidence="3" id="KW-1185">Reference proteome</keyword>
<feature type="transmembrane region" description="Helical" evidence="1">
    <location>
        <begin position="37"/>
        <end position="60"/>
    </location>
</feature>
<dbReference type="KEGG" id="vhy:G7082_12700"/>
<sequence length="116" mass="13319">MDKKQKTKKYQKYILSTFLLICLPALFIITFHPNLIIAKSITAFIMVMAIILVILSLKLVQLFYEDITDKNGPVIIPKVYGIGVTVNPFNIYGKIIWFFIILLLICILIKIVFTPI</sequence>
<name>A0A6G8AW44_9ENTE</name>
<accession>A0A6G8AW44</accession>
<feature type="transmembrane region" description="Helical" evidence="1">
    <location>
        <begin position="95"/>
        <end position="113"/>
    </location>
</feature>
<keyword evidence="1" id="KW-0472">Membrane</keyword>